<dbReference type="RefSeq" id="WP_353302434.1">
    <property type="nucleotide sequence ID" value="NZ_BAABWN010000004.1"/>
</dbReference>
<dbReference type="EMBL" id="BAABWN010000004">
    <property type="protein sequence ID" value="GAA6167793.1"/>
    <property type="molecule type" value="Genomic_DNA"/>
</dbReference>
<protein>
    <recommendedName>
        <fullName evidence="4">Glycosyl transferase family 1 domain-containing protein</fullName>
    </recommendedName>
</protein>
<evidence type="ECO:0000313" key="3">
    <source>
        <dbReference type="Proteomes" id="UP001465153"/>
    </source>
</evidence>
<gene>
    <name evidence="2" type="ORF">NBRC116591_16030</name>
</gene>
<comment type="caution">
    <text evidence="2">The sequence shown here is derived from an EMBL/GenBank/DDBJ whole genome shotgun (WGS) entry which is preliminary data.</text>
</comment>
<evidence type="ECO:0000313" key="2">
    <source>
        <dbReference type="EMBL" id="GAA6167793.1"/>
    </source>
</evidence>
<keyword evidence="1" id="KW-1133">Transmembrane helix</keyword>
<organism evidence="2 3">
    <name type="scientific">Sessilibacter corallicola</name>
    <dbReference type="NCBI Taxonomy" id="2904075"/>
    <lineage>
        <taxon>Bacteria</taxon>
        <taxon>Pseudomonadati</taxon>
        <taxon>Pseudomonadota</taxon>
        <taxon>Gammaproteobacteria</taxon>
        <taxon>Cellvibrionales</taxon>
        <taxon>Cellvibrionaceae</taxon>
        <taxon>Sessilibacter</taxon>
    </lineage>
</organism>
<keyword evidence="1" id="KW-0472">Membrane</keyword>
<evidence type="ECO:0008006" key="4">
    <source>
        <dbReference type="Google" id="ProtNLM"/>
    </source>
</evidence>
<dbReference type="Proteomes" id="UP001465153">
    <property type="component" value="Unassembled WGS sequence"/>
</dbReference>
<keyword evidence="1" id="KW-0812">Transmembrane</keyword>
<feature type="transmembrane region" description="Helical" evidence="1">
    <location>
        <begin position="126"/>
        <end position="145"/>
    </location>
</feature>
<name>A0ABQ0A829_9GAMM</name>
<sequence length="871" mass="101152">MSFRIGFGVNIKSKINREKKPKRVIIIDPQLKDSLGHNYRYAKGIKSMFAVDTIIVGNKCAKIPSSEIDILPLLSFDQYDNSAYKKAFRENPVSKYERFSTVIRKRVESAYAIFDRNSPLGKSLGLIPWIFNVIFFLFGFLYQLFKFVFGYGNSAHQDTVSQEVIGALDGLNVCKGDLVIFQTMLWPTFESLLEINISRASAYPCQAMFIMHEDWNIYHSMFGRFTPSNFERRVLESLPFEQSKVVVTNSKLQEYCAQWMNYRPEVIDEISFNVNGEDKLNNNPKSDKIRILIPGVYRGDKNFEYISQFFSCIDELDVDYSITLHESVINQINLPPEYSDNIELYSNIENYDKWLDFLASYSVVFIPYCNAYQRRISGILHECKLLNIPIICDESIADSIYISNPELLIRLSDRESLCLALEFIENCNYQTQFFENYKYLSLTESYECQYGWTYRLEKPLAVVVKPAWTRCGTSVVLDHQNNVLTDFGYFVIEIFLKGEPWVRRKEQIDFMYEVQQGGRLNSGGMISRILLKNTTLPRLFYYITQLLLGKYPNYLQREEEHLSWCDIDQKLLDYTNKNTPELVLVNHVFNSKFVSKFFPSSLKICETHDIQLNQFAITRQYLRDRYQQEFDYEMKRLSEFDCVVNLNKVEHLSIQNAIGEKAIYIRPPIFKWASRFEYENLSALLKEQASVLDSSNIPDRVDLLIVADGHPANIQSVSNFLTEVFYKASSDLSLGIVGSVCRYLEVDWNEKKSLSLYFFGYLKDLSNIYDFCEIVVLPDIYGEGIPIKTDEAIANSANIIAFDKAVRGFTSSEIESLELNVFGSAGDMLKYIDGYFPLDSSYSRYRYPPVQIPDGYRVENYYKAWKDILSN</sequence>
<evidence type="ECO:0000256" key="1">
    <source>
        <dbReference type="SAM" id="Phobius"/>
    </source>
</evidence>
<keyword evidence="3" id="KW-1185">Reference proteome</keyword>
<accession>A0ABQ0A829</accession>
<proteinExistence type="predicted"/>
<reference evidence="2 3" key="1">
    <citation type="submission" date="2024-04" db="EMBL/GenBank/DDBJ databases">
        <title>Draft genome sequence of Sessilibacter corallicola NBRC 116591.</title>
        <authorList>
            <person name="Miyakawa T."/>
            <person name="Kusuya Y."/>
            <person name="Miura T."/>
        </authorList>
    </citation>
    <scope>NUCLEOTIDE SEQUENCE [LARGE SCALE GENOMIC DNA]</scope>
    <source>
        <strain evidence="2 3">KU-00831-HH</strain>
    </source>
</reference>